<dbReference type="GO" id="GO:0005506">
    <property type="term" value="F:iron ion binding"/>
    <property type="evidence" value="ECO:0007669"/>
    <property type="project" value="InterPro"/>
</dbReference>
<keyword evidence="12" id="KW-1185">Reference proteome</keyword>
<dbReference type="PRINTS" id="PR00385">
    <property type="entry name" value="P450"/>
</dbReference>
<keyword evidence="6 8" id="KW-0408">Iron</keyword>
<dbReference type="Gene3D" id="1.10.630.10">
    <property type="entry name" value="Cytochrome P450"/>
    <property type="match status" value="1"/>
</dbReference>
<dbReference type="Proteomes" id="UP001151532">
    <property type="component" value="Chromosome 16"/>
</dbReference>
<gene>
    <name evidence="11" type="ORF">OIU79_026594</name>
</gene>
<protein>
    <submittedName>
        <fullName evidence="11">CYTOCHROME P450</fullName>
    </submittedName>
</protein>
<dbReference type="GO" id="GO:0016705">
    <property type="term" value="F:oxidoreductase activity, acting on paired donors, with incorporation or reduction of molecular oxygen"/>
    <property type="evidence" value="ECO:0007669"/>
    <property type="project" value="InterPro"/>
</dbReference>
<keyword evidence="4 8" id="KW-0479">Metal-binding</keyword>
<dbReference type="GO" id="GO:0006629">
    <property type="term" value="P:lipid metabolic process"/>
    <property type="evidence" value="ECO:0007669"/>
    <property type="project" value="UniProtKB-ARBA"/>
</dbReference>
<keyword evidence="10" id="KW-0472">Membrane</keyword>
<evidence type="ECO:0000256" key="1">
    <source>
        <dbReference type="ARBA" id="ARBA00001971"/>
    </source>
</evidence>
<feature type="binding site" description="axial binding residue" evidence="8">
    <location>
        <position position="496"/>
    </location>
    <ligand>
        <name>heme</name>
        <dbReference type="ChEBI" id="CHEBI:30413"/>
    </ligand>
    <ligandPart>
        <name>Fe</name>
        <dbReference type="ChEBI" id="CHEBI:18248"/>
    </ligandPart>
</feature>
<evidence type="ECO:0000256" key="5">
    <source>
        <dbReference type="ARBA" id="ARBA00023002"/>
    </source>
</evidence>
<reference evidence="11" key="1">
    <citation type="submission" date="2022-11" db="EMBL/GenBank/DDBJ databases">
        <authorList>
            <person name="Hyden B.L."/>
            <person name="Feng K."/>
            <person name="Yates T."/>
            <person name="Jawdy S."/>
            <person name="Smart L.B."/>
            <person name="Muchero W."/>
        </authorList>
    </citation>
    <scope>NUCLEOTIDE SEQUENCE</scope>
    <source>
        <tissue evidence="11">Shoot tip</tissue>
    </source>
</reference>
<dbReference type="GO" id="GO:0020037">
    <property type="term" value="F:heme binding"/>
    <property type="evidence" value="ECO:0007669"/>
    <property type="project" value="InterPro"/>
</dbReference>
<keyword evidence="7 9" id="KW-0503">Monooxygenase</keyword>
<dbReference type="GO" id="GO:0004497">
    <property type="term" value="F:monooxygenase activity"/>
    <property type="evidence" value="ECO:0007669"/>
    <property type="project" value="UniProtKB-KW"/>
</dbReference>
<evidence type="ECO:0000256" key="2">
    <source>
        <dbReference type="ARBA" id="ARBA00010617"/>
    </source>
</evidence>
<keyword evidence="10" id="KW-0812">Transmembrane</keyword>
<comment type="cofactor">
    <cofactor evidence="1 8">
        <name>heme</name>
        <dbReference type="ChEBI" id="CHEBI:30413"/>
    </cofactor>
</comment>
<organism evidence="11 12">
    <name type="scientific">Salix purpurea</name>
    <name type="common">Purple osier willow</name>
    <dbReference type="NCBI Taxonomy" id="77065"/>
    <lineage>
        <taxon>Eukaryota</taxon>
        <taxon>Viridiplantae</taxon>
        <taxon>Streptophyta</taxon>
        <taxon>Embryophyta</taxon>
        <taxon>Tracheophyta</taxon>
        <taxon>Spermatophyta</taxon>
        <taxon>Magnoliopsida</taxon>
        <taxon>eudicotyledons</taxon>
        <taxon>Gunneridae</taxon>
        <taxon>Pentapetalae</taxon>
        <taxon>rosids</taxon>
        <taxon>fabids</taxon>
        <taxon>Malpighiales</taxon>
        <taxon>Salicaceae</taxon>
        <taxon>Saliceae</taxon>
        <taxon>Salix</taxon>
    </lineage>
</organism>
<evidence type="ECO:0000313" key="11">
    <source>
        <dbReference type="EMBL" id="KAJ6753785.1"/>
    </source>
</evidence>
<evidence type="ECO:0000256" key="9">
    <source>
        <dbReference type="RuleBase" id="RU000461"/>
    </source>
</evidence>
<evidence type="ECO:0000256" key="7">
    <source>
        <dbReference type="ARBA" id="ARBA00023033"/>
    </source>
</evidence>
<evidence type="ECO:0000256" key="3">
    <source>
        <dbReference type="ARBA" id="ARBA00022617"/>
    </source>
</evidence>
<accession>A0A9Q0VRQ0</accession>
<keyword evidence="10" id="KW-1133">Transmembrane helix</keyword>
<dbReference type="AlphaFoldDB" id="A0A9Q0VRQ0"/>
<dbReference type="InterPro" id="IPR001128">
    <property type="entry name" value="Cyt_P450"/>
</dbReference>
<dbReference type="EMBL" id="JAPFFK010000007">
    <property type="protein sequence ID" value="KAJ6753785.1"/>
    <property type="molecule type" value="Genomic_DNA"/>
</dbReference>
<evidence type="ECO:0000256" key="8">
    <source>
        <dbReference type="PIRSR" id="PIRSR602401-1"/>
    </source>
</evidence>
<comment type="caution">
    <text evidence="11">The sequence shown here is derived from an EMBL/GenBank/DDBJ whole genome shotgun (WGS) entry which is preliminary data.</text>
</comment>
<evidence type="ECO:0000313" key="12">
    <source>
        <dbReference type="Proteomes" id="UP001151532"/>
    </source>
</evidence>
<dbReference type="SUPFAM" id="SSF48264">
    <property type="entry name" value="Cytochrome P450"/>
    <property type="match status" value="1"/>
</dbReference>
<sequence length="549" mass="63553">MNEIVEGEWALLTSRLIVHILCYKTQPAEAKTWRENSKSTAMEIFGILAAVAVLVCFLLLRCCRNEIRKLNGDKEKWPIVGMLPRLLINSSNVYDYTTQILINNGGTSKFKGPWLTNMNFVITSDPKNVHHILSDNFANYPKGPEYRKMFEPLGDGILNSDSESWREKRRMIQLFMKNSKYRVLVEKTILRKLVRGLFPILDHVSRKEISEIIDMQDVIQRFMYDSICISVLGFDPNCLTIEFPEVTHAKAFDIMGEAVFYRHIVPEFYWKFQKWLQIGEEKKLSRALQIYDQFLYKYISEKREQVLNEKEAADFDLLTAYIRVEMKEHGNSKASNKFLRDTATNLLVAGRDTPAAGLVWFFWLVGKHPLVENKILEEIRAANFLQEKDGKLRVFSAEEVSSLVYLHAAVCETLRLYPPVHTNHKAAIEEDMLPSGHRVRRKMRVLISFYSMGRMEAIWGKDCLEFKPERWISDKGGILHVPPYKFVAFNDGPRSCLGKDVSFIQMKMVASAILWNYHVQVVEDHPVSPGLAVVLQMKNGLKVRITKRY</sequence>
<keyword evidence="5 9" id="KW-0560">Oxidoreductase</keyword>
<dbReference type="Pfam" id="PF00067">
    <property type="entry name" value="p450"/>
    <property type="match status" value="1"/>
</dbReference>
<reference evidence="11" key="2">
    <citation type="journal article" date="2023" name="Int. J. Mol. Sci.">
        <title>De Novo Assembly and Annotation of 11 Diverse Shrub Willow (Salix) Genomes Reveals Novel Gene Organization in Sex-Linked Regions.</title>
        <authorList>
            <person name="Hyden B."/>
            <person name="Feng K."/>
            <person name="Yates T.B."/>
            <person name="Jawdy S."/>
            <person name="Cereghino C."/>
            <person name="Smart L.B."/>
            <person name="Muchero W."/>
        </authorList>
    </citation>
    <scope>NUCLEOTIDE SEQUENCE</scope>
    <source>
        <tissue evidence="11">Shoot tip</tissue>
    </source>
</reference>
<evidence type="ECO:0000256" key="6">
    <source>
        <dbReference type="ARBA" id="ARBA00023004"/>
    </source>
</evidence>
<proteinExistence type="inferred from homology"/>
<feature type="transmembrane region" description="Helical" evidence="10">
    <location>
        <begin position="41"/>
        <end position="60"/>
    </location>
</feature>
<comment type="similarity">
    <text evidence="2 9">Belongs to the cytochrome P450 family.</text>
</comment>
<dbReference type="InterPro" id="IPR002401">
    <property type="entry name" value="Cyt_P450_E_grp-I"/>
</dbReference>
<dbReference type="CDD" id="cd11064">
    <property type="entry name" value="CYP86A"/>
    <property type="match status" value="1"/>
</dbReference>
<keyword evidence="3 8" id="KW-0349">Heme</keyword>
<dbReference type="PANTHER" id="PTHR24296">
    <property type="entry name" value="CYTOCHROME P450"/>
    <property type="match status" value="1"/>
</dbReference>
<dbReference type="OrthoDB" id="1470350at2759"/>
<dbReference type="PROSITE" id="PS00086">
    <property type="entry name" value="CYTOCHROME_P450"/>
    <property type="match status" value="1"/>
</dbReference>
<dbReference type="PRINTS" id="PR00463">
    <property type="entry name" value="EP450I"/>
</dbReference>
<dbReference type="InterPro" id="IPR017972">
    <property type="entry name" value="Cyt_P450_CS"/>
</dbReference>
<evidence type="ECO:0000256" key="10">
    <source>
        <dbReference type="SAM" id="Phobius"/>
    </source>
</evidence>
<name>A0A9Q0VRQ0_SALPP</name>
<dbReference type="InterPro" id="IPR036396">
    <property type="entry name" value="Cyt_P450_sf"/>
</dbReference>
<evidence type="ECO:0000256" key="4">
    <source>
        <dbReference type="ARBA" id="ARBA00022723"/>
    </source>
</evidence>